<dbReference type="AlphaFoldDB" id="A0A8X6S5H6"/>
<name>A0A8X6S5H6_TRICX</name>
<keyword evidence="2" id="KW-1185">Reference proteome</keyword>
<dbReference type="Proteomes" id="UP000887159">
    <property type="component" value="Unassembled WGS sequence"/>
</dbReference>
<evidence type="ECO:0000313" key="1">
    <source>
        <dbReference type="EMBL" id="GFY05010.1"/>
    </source>
</evidence>
<reference evidence="1" key="1">
    <citation type="submission" date="2020-08" db="EMBL/GenBank/DDBJ databases">
        <title>Multicomponent nature underlies the extraordinary mechanical properties of spider dragline silk.</title>
        <authorList>
            <person name="Kono N."/>
            <person name="Nakamura H."/>
            <person name="Mori M."/>
            <person name="Yoshida Y."/>
            <person name="Ohtoshi R."/>
            <person name="Malay A.D."/>
            <person name="Moran D.A.P."/>
            <person name="Tomita M."/>
            <person name="Numata K."/>
            <person name="Arakawa K."/>
        </authorList>
    </citation>
    <scope>NUCLEOTIDE SEQUENCE</scope>
</reference>
<sequence>MITFVSNLRYTDSKINTRKAAASDYKIGSTNESNWARMTYTGQSFYAATRLCYTSSIVVAGLRWRTNVSTTHGQMYSMHQTIRGSAF</sequence>
<comment type="caution">
    <text evidence="1">The sequence shown here is derived from an EMBL/GenBank/DDBJ whole genome shotgun (WGS) entry which is preliminary data.</text>
</comment>
<proteinExistence type="predicted"/>
<organism evidence="1 2">
    <name type="scientific">Trichonephila clavipes</name>
    <name type="common">Golden silk orbweaver</name>
    <name type="synonym">Nephila clavipes</name>
    <dbReference type="NCBI Taxonomy" id="2585209"/>
    <lineage>
        <taxon>Eukaryota</taxon>
        <taxon>Metazoa</taxon>
        <taxon>Ecdysozoa</taxon>
        <taxon>Arthropoda</taxon>
        <taxon>Chelicerata</taxon>
        <taxon>Arachnida</taxon>
        <taxon>Araneae</taxon>
        <taxon>Araneomorphae</taxon>
        <taxon>Entelegynae</taxon>
        <taxon>Araneoidea</taxon>
        <taxon>Nephilidae</taxon>
        <taxon>Trichonephila</taxon>
    </lineage>
</organism>
<dbReference type="EMBL" id="BMAU01021248">
    <property type="protein sequence ID" value="GFY05010.1"/>
    <property type="molecule type" value="Genomic_DNA"/>
</dbReference>
<protein>
    <submittedName>
        <fullName evidence="1">Uncharacterized protein</fullName>
    </submittedName>
</protein>
<evidence type="ECO:0000313" key="2">
    <source>
        <dbReference type="Proteomes" id="UP000887159"/>
    </source>
</evidence>
<gene>
    <name evidence="1" type="ORF">TNCV_561421</name>
</gene>
<accession>A0A8X6S5H6</accession>